<evidence type="ECO:0000313" key="2">
    <source>
        <dbReference type="EMBL" id="EZA55398.1"/>
    </source>
</evidence>
<reference evidence="2 3" key="1">
    <citation type="journal article" date="2014" name="Curr. Biol.">
        <title>The genome of the clonal raider ant Cerapachys biroi.</title>
        <authorList>
            <person name="Oxley P.R."/>
            <person name="Ji L."/>
            <person name="Fetter-Pruneda I."/>
            <person name="McKenzie S.K."/>
            <person name="Li C."/>
            <person name="Hu H."/>
            <person name="Zhang G."/>
            <person name="Kronauer D.J."/>
        </authorList>
    </citation>
    <scope>NUCLEOTIDE SEQUENCE [LARGE SCALE GENOMIC DNA]</scope>
</reference>
<dbReference type="AlphaFoldDB" id="A0A026WHE9"/>
<dbReference type="EMBL" id="KK107207">
    <property type="protein sequence ID" value="EZA55398.1"/>
    <property type="molecule type" value="Genomic_DNA"/>
</dbReference>
<feature type="region of interest" description="Disordered" evidence="1">
    <location>
        <begin position="1"/>
        <end position="68"/>
    </location>
</feature>
<gene>
    <name evidence="2" type="ORF">X777_04359</name>
</gene>
<feature type="compositionally biased region" description="Basic and acidic residues" evidence="1">
    <location>
        <begin position="15"/>
        <end position="29"/>
    </location>
</feature>
<evidence type="ECO:0000256" key="1">
    <source>
        <dbReference type="SAM" id="MobiDB-lite"/>
    </source>
</evidence>
<accession>A0A026WHE9</accession>
<organism evidence="2 3">
    <name type="scientific">Ooceraea biroi</name>
    <name type="common">Clonal raider ant</name>
    <name type="synonym">Cerapachys biroi</name>
    <dbReference type="NCBI Taxonomy" id="2015173"/>
    <lineage>
        <taxon>Eukaryota</taxon>
        <taxon>Metazoa</taxon>
        <taxon>Ecdysozoa</taxon>
        <taxon>Arthropoda</taxon>
        <taxon>Hexapoda</taxon>
        <taxon>Insecta</taxon>
        <taxon>Pterygota</taxon>
        <taxon>Neoptera</taxon>
        <taxon>Endopterygota</taxon>
        <taxon>Hymenoptera</taxon>
        <taxon>Apocrita</taxon>
        <taxon>Aculeata</taxon>
        <taxon>Formicoidea</taxon>
        <taxon>Formicidae</taxon>
        <taxon>Dorylinae</taxon>
        <taxon>Ooceraea</taxon>
    </lineage>
</organism>
<name>A0A026WHE9_OOCBI</name>
<protein>
    <submittedName>
        <fullName evidence="2">Uncharacterized protein</fullName>
    </submittedName>
</protein>
<keyword evidence="3" id="KW-1185">Reference proteome</keyword>
<feature type="non-terminal residue" evidence="2">
    <location>
        <position position="1"/>
    </location>
</feature>
<dbReference type="Proteomes" id="UP000053097">
    <property type="component" value="Unassembled WGS sequence"/>
</dbReference>
<proteinExistence type="predicted"/>
<sequence>KPRGTRGIRNLNRKSCGEVEQERERERQDGAGVIPKCGTGGKRTEETKGRKKHGRSFTSAMVRESDTG</sequence>
<evidence type="ECO:0000313" key="3">
    <source>
        <dbReference type="Proteomes" id="UP000053097"/>
    </source>
</evidence>